<dbReference type="InterPro" id="IPR014729">
    <property type="entry name" value="Rossmann-like_a/b/a_fold"/>
</dbReference>
<organism evidence="9 10">
    <name type="scientific">Mucilaginibacter ximonensis</name>
    <dbReference type="NCBI Taxonomy" id="538021"/>
    <lineage>
        <taxon>Bacteria</taxon>
        <taxon>Pseudomonadati</taxon>
        <taxon>Bacteroidota</taxon>
        <taxon>Sphingobacteriia</taxon>
        <taxon>Sphingobacteriales</taxon>
        <taxon>Sphingobacteriaceae</taxon>
        <taxon>Mucilaginibacter</taxon>
    </lineage>
</organism>
<dbReference type="InterPro" id="IPR017932">
    <property type="entry name" value="GATase_2_dom"/>
</dbReference>
<comment type="catalytic activity">
    <reaction evidence="7">
        <text>L-aspartate + L-glutamine + ATP + H2O = L-asparagine + L-glutamate + AMP + diphosphate + H(+)</text>
        <dbReference type="Rhea" id="RHEA:12228"/>
        <dbReference type="ChEBI" id="CHEBI:15377"/>
        <dbReference type="ChEBI" id="CHEBI:15378"/>
        <dbReference type="ChEBI" id="CHEBI:29985"/>
        <dbReference type="ChEBI" id="CHEBI:29991"/>
        <dbReference type="ChEBI" id="CHEBI:30616"/>
        <dbReference type="ChEBI" id="CHEBI:33019"/>
        <dbReference type="ChEBI" id="CHEBI:58048"/>
        <dbReference type="ChEBI" id="CHEBI:58359"/>
        <dbReference type="ChEBI" id="CHEBI:456215"/>
        <dbReference type="EC" id="6.3.5.4"/>
    </reaction>
</comment>
<dbReference type="InterPro" id="IPR051786">
    <property type="entry name" value="ASN_synthetase/amidase"/>
</dbReference>
<dbReference type="EC" id="6.3.5.4" evidence="3"/>
<evidence type="ECO:0000256" key="3">
    <source>
        <dbReference type="ARBA" id="ARBA00012737"/>
    </source>
</evidence>
<evidence type="ECO:0000256" key="5">
    <source>
        <dbReference type="ARBA" id="ARBA00022840"/>
    </source>
</evidence>
<dbReference type="InterPro" id="IPR001962">
    <property type="entry name" value="Asn_synthase"/>
</dbReference>
<evidence type="ECO:0000313" key="10">
    <source>
        <dbReference type="Proteomes" id="UP001597557"/>
    </source>
</evidence>
<keyword evidence="10" id="KW-1185">Reference proteome</keyword>
<evidence type="ECO:0000259" key="8">
    <source>
        <dbReference type="PROSITE" id="PS51278"/>
    </source>
</evidence>
<evidence type="ECO:0000313" key="9">
    <source>
        <dbReference type="EMBL" id="MFD2872521.1"/>
    </source>
</evidence>
<dbReference type="Gene3D" id="3.60.20.10">
    <property type="entry name" value="Glutamine Phosphoribosylpyrophosphate, subunit 1, domain 1"/>
    <property type="match status" value="1"/>
</dbReference>
<comment type="pathway">
    <text evidence="1">Amino-acid biosynthesis; L-asparagine biosynthesis; L-asparagine from L-aspartate (L-Gln route): step 1/1.</text>
</comment>
<accession>A0ABW5YCJ9</accession>
<dbReference type="PANTHER" id="PTHR43284">
    <property type="entry name" value="ASPARAGINE SYNTHETASE (GLUTAMINE-HYDROLYZING)"/>
    <property type="match status" value="1"/>
</dbReference>
<evidence type="ECO:0000256" key="7">
    <source>
        <dbReference type="ARBA" id="ARBA00048741"/>
    </source>
</evidence>
<evidence type="ECO:0000256" key="4">
    <source>
        <dbReference type="ARBA" id="ARBA00022741"/>
    </source>
</evidence>
<sequence>MCGILYCKLKSEDYDTQNFKVVFDAALKKMHYRGPDAFKVSVHGSLFFGHVRLSIVDPKASSDQPYEDDEHLMIFNGEIYNHKEIDPKSQSDTRTLFTQMKNGGNPFSKLRGMFAFGMYNKQTQHIVFYRDFFGEKPLYYYVDKEIEVVSSTLKSILEILKALNKKPELNKAAINDDFLWFGFIREPKTIWNNIFAVPPGHQLEFFNDSPQFKPLKFNLADQNDWTQSTYLANALSSTDVEGALLLSEGIDSTFLLTKAIENSFPLKIGIYKANDPKIDESAKALQNIAKIKANPQHYPVTVLENNVGVIDIDEYGKILEQPSSDGLQLFNLLKYLRNSHPGLKLVYTGLGGDELFGGYPTFYNFKKINLLIKLPLVEYFLPALKRFKTGKRIVCEWNYDTYAFLYRLNYPAFKLLNGTHAQLISSYQSFKQTLAVTPVEINDKAQKISAYAIKRSETFDYARNQLLRDNDNISMYLGFESRSPLLNADWYNQNPDKKLKLKNALISKWGISFNKKKGFTLDERDAKAYYKNYIIDHQVFLNQILDDLSIPVLNNLSVNRLRALSVLASWVKHNADN</sequence>
<feature type="domain" description="Glutamine amidotransferase type-2" evidence="8">
    <location>
        <begin position="2"/>
        <end position="208"/>
    </location>
</feature>
<reference evidence="10" key="1">
    <citation type="journal article" date="2019" name="Int. J. Syst. Evol. Microbiol.">
        <title>The Global Catalogue of Microorganisms (GCM) 10K type strain sequencing project: providing services to taxonomists for standard genome sequencing and annotation.</title>
        <authorList>
            <consortium name="The Broad Institute Genomics Platform"/>
            <consortium name="The Broad Institute Genome Sequencing Center for Infectious Disease"/>
            <person name="Wu L."/>
            <person name="Ma J."/>
        </authorList>
    </citation>
    <scope>NUCLEOTIDE SEQUENCE [LARGE SCALE GENOMIC DNA]</scope>
    <source>
        <strain evidence="10">KCTC 22437</strain>
    </source>
</reference>
<dbReference type="CDD" id="cd00712">
    <property type="entry name" value="AsnB"/>
    <property type="match status" value="1"/>
</dbReference>
<keyword evidence="5" id="KW-0067">ATP-binding</keyword>
<dbReference type="SUPFAM" id="SSF56235">
    <property type="entry name" value="N-terminal nucleophile aminohydrolases (Ntn hydrolases)"/>
    <property type="match status" value="1"/>
</dbReference>
<comment type="caution">
    <text evidence="9">The sequence shown here is derived from an EMBL/GenBank/DDBJ whole genome shotgun (WGS) entry which is preliminary data.</text>
</comment>
<dbReference type="EMBL" id="JBHUPD010000002">
    <property type="protein sequence ID" value="MFD2872521.1"/>
    <property type="molecule type" value="Genomic_DNA"/>
</dbReference>
<name>A0ABW5YCJ9_9SPHI</name>
<dbReference type="Pfam" id="PF00733">
    <property type="entry name" value="Asn_synthase"/>
    <property type="match status" value="1"/>
</dbReference>
<dbReference type="InterPro" id="IPR029055">
    <property type="entry name" value="Ntn_hydrolases_N"/>
</dbReference>
<dbReference type="PIRSF" id="PIRSF001589">
    <property type="entry name" value="Asn_synthetase_glu-h"/>
    <property type="match status" value="1"/>
</dbReference>
<comment type="similarity">
    <text evidence="2">Belongs to the asparagine synthetase family.</text>
</comment>
<gene>
    <name evidence="9" type="ORF">ACFS5N_08590</name>
</gene>
<dbReference type="Pfam" id="PF13522">
    <property type="entry name" value="GATase_6"/>
    <property type="match status" value="1"/>
</dbReference>
<dbReference type="Proteomes" id="UP001597557">
    <property type="component" value="Unassembled WGS sequence"/>
</dbReference>
<dbReference type="PROSITE" id="PS51278">
    <property type="entry name" value="GATASE_TYPE_2"/>
    <property type="match status" value="1"/>
</dbReference>
<evidence type="ECO:0000256" key="1">
    <source>
        <dbReference type="ARBA" id="ARBA00005187"/>
    </source>
</evidence>
<evidence type="ECO:0000256" key="2">
    <source>
        <dbReference type="ARBA" id="ARBA00005752"/>
    </source>
</evidence>
<dbReference type="SUPFAM" id="SSF52402">
    <property type="entry name" value="Adenine nucleotide alpha hydrolases-like"/>
    <property type="match status" value="1"/>
</dbReference>
<dbReference type="Gene3D" id="3.40.50.620">
    <property type="entry name" value="HUPs"/>
    <property type="match status" value="1"/>
</dbReference>
<dbReference type="InterPro" id="IPR006426">
    <property type="entry name" value="Asn_synth_AEB"/>
</dbReference>
<proteinExistence type="inferred from homology"/>
<protein>
    <recommendedName>
        <fullName evidence="3">asparagine synthase (glutamine-hydrolyzing)</fullName>
        <ecNumber evidence="3">6.3.5.4</ecNumber>
    </recommendedName>
</protein>
<dbReference type="PANTHER" id="PTHR43284:SF1">
    <property type="entry name" value="ASPARAGINE SYNTHETASE"/>
    <property type="match status" value="1"/>
</dbReference>
<keyword evidence="6" id="KW-0315">Glutamine amidotransferase</keyword>
<dbReference type="RefSeq" id="WP_377184286.1">
    <property type="nucleotide sequence ID" value="NZ_JBHUPD010000002.1"/>
</dbReference>
<keyword evidence="4" id="KW-0547">Nucleotide-binding</keyword>
<dbReference type="InterPro" id="IPR033738">
    <property type="entry name" value="AsnB_N"/>
</dbReference>
<evidence type="ECO:0000256" key="6">
    <source>
        <dbReference type="ARBA" id="ARBA00022962"/>
    </source>
</evidence>